<evidence type="ECO:0000313" key="3">
    <source>
        <dbReference type="Proteomes" id="UP001325680"/>
    </source>
</evidence>
<reference evidence="2 3" key="1">
    <citation type="submission" date="2023-12" db="EMBL/GenBank/DDBJ databases">
        <title>Genome sequencing and assembly of bacterial species from a model synthetic community.</title>
        <authorList>
            <person name="Hogle S.L."/>
        </authorList>
    </citation>
    <scope>NUCLEOTIDE SEQUENCE [LARGE SCALE GENOMIC DNA]</scope>
    <source>
        <strain evidence="2 3">HAMBI_3031</strain>
    </source>
</reference>
<keyword evidence="3" id="KW-1185">Reference proteome</keyword>
<dbReference type="Proteomes" id="UP001325680">
    <property type="component" value="Chromosome"/>
</dbReference>
<gene>
    <name evidence="2" type="ORF">U0035_09830</name>
</gene>
<protein>
    <recommendedName>
        <fullName evidence="4">Lipoprotein</fullName>
    </recommendedName>
</protein>
<evidence type="ECO:0000256" key="1">
    <source>
        <dbReference type="SAM" id="SignalP"/>
    </source>
</evidence>
<proteinExistence type="predicted"/>
<organism evidence="2 3">
    <name type="scientific">Niabella yanshanensis</name>
    <dbReference type="NCBI Taxonomy" id="577386"/>
    <lineage>
        <taxon>Bacteria</taxon>
        <taxon>Pseudomonadati</taxon>
        <taxon>Bacteroidota</taxon>
        <taxon>Chitinophagia</taxon>
        <taxon>Chitinophagales</taxon>
        <taxon>Chitinophagaceae</taxon>
        <taxon>Niabella</taxon>
    </lineage>
</organism>
<keyword evidence="1" id="KW-0732">Signal</keyword>
<evidence type="ECO:0000313" key="2">
    <source>
        <dbReference type="EMBL" id="WQD40445.1"/>
    </source>
</evidence>
<dbReference type="EMBL" id="CP139960">
    <property type="protein sequence ID" value="WQD40445.1"/>
    <property type="molecule type" value="Genomic_DNA"/>
</dbReference>
<name>A0ABZ0WAW0_9BACT</name>
<feature type="chain" id="PRO_5046999499" description="Lipoprotein" evidence="1">
    <location>
        <begin position="22"/>
        <end position="277"/>
    </location>
</feature>
<feature type="signal peptide" evidence="1">
    <location>
        <begin position="1"/>
        <end position="21"/>
    </location>
</feature>
<dbReference type="RefSeq" id="WP_211316495.1">
    <property type="nucleotide sequence ID" value="NZ_CP139960.1"/>
</dbReference>
<evidence type="ECO:0008006" key="4">
    <source>
        <dbReference type="Google" id="ProtNLM"/>
    </source>
</evidence>
<accession>A0ABZ0WAW0</accession>
<sequence length="277" mass="30988">MHLSVKCFFLLSFIYIIGCHATPSGEREIVTPDAPTATEPGYDTTQKNVHVLVALCDNKYQGIVPVPAKIGNGQDPDNNLYWGCGYGVRTYFKKSSHWTFIKSIKRDGIKMQRLVFKHKRKNSYLIADAYNGMYIKDCTVDFFQSCSGRLKDVLDINGKRIGINGNASLIAYIGHDGLMDFNLNESFQNTDGKKRDAIILACISKKYFTPYLSQTQARPLVWSTGLMSPEAYTLHDALNAYLSNQSPEAMRSAAAKAYAKYQKCSEKAARNLLVTGF</sequence>